<name>A0A0N0DB85_FUSLA</name>
<dbReference type="Gene3D" id="3.40.630.30">
    <property type="match status" value="1"/>
</dbReference>
<organism evidence="3 4">
    <name type="scientific">Fusarium langsethiae</name>
    <dbReference type="NCBI Taxonomy" id="179993"/>
    <lineage>
        <taxon>Eukaryota</taxon>
        <taxon>Fungi</taxon>
        <taxon>Dikarya</taxon>
        <taxon>Ascomycota</taxon>
        <taxon>Pezizomycotina</taxon>
        <taxon>Sordariomycetes</taxon>
        <taxon>Hypocreomycetidae</taxon>
        <taxon>Hypocreales</taxon>
        <taxon>Nectriaceae</taxon>
        <taxon>Fusarium</taxon>
    </lineage>
</organism>
<protein>
    <submittedName>
        <fullName evidence="3">Acetyltransferase protein</fullName>
    </submittedName>
</protein>
<reference evidence="3 4" key="1">
    <citation type="submission" date="2015-04" db="EMBL/GenBank/DDBJ databases">
        <title>The draft genome sequence of Fusarium langsethiae, a T-2/HT-2 mycotoxin producer.</title>
        <authorList>
            <person name="Lysoe E."/>
            <person name="Divon H.H."/>
            <person name="Terzi V."/>
            <person name="Orru L."/>
            <person name="Lamontanara A."/>
            <person name="Kolseth A.-K."/>
            <person name="Frandsen R.J."/>
            <person name="Nielsen K."/>
            <person name="Thrane U."/>
        </authorList>
    </citation>
    <scope>NUCLEOTIDE SEQUENCE [LARGE SCALE GENOMIC DNA]</scope>
    <source>
        <strain evidence="3 4">Fl201059</strain>
    </source>
</reference>
<dbReference type="OrthoDB" id="329272at2759"/>
<dbReference type="PANTHER" id="PTHR13947:SF37">
    <property type="entry name" value="LD18367P"/>
    <property type="match status" value="1"/>
</dbReference>
<dbReference type="Proteomes" id="UP000037904">
    <property type="component" value="Unassembled WGS sequence"/>
</dbReference>
<dbReference type="Pfam" id="PF00583">
    <property type="entry name" value="Acetyltransf_1"/>
    <property type="match status" value="1"/>
</dbReference>
<sequence length="163" mass="18690">MDDPPINSQSLSLQRAELDDIPYIQSIVHVAYEKYIPRMNKPPAPMMTDYGSLLTSPNHSVFVLQPIDKEIVGALILYHAANVDEVQIDNVVVTSKAQGHGYGRVLMRYAEDFAKCHRRNALILYTNVVMVENLALYPKMGFVETERRTEEGFERVYFRKELL</sequence>
<evidence type="ECO:0000313" key="4">
    <source>
        <dbReference type="Proteomes" id="UP000037904"/>
    </source>
</evidence>
<dbReference type="EMBL" id="JXCE01000655">
    <property type="protein sequence ID" value="KPA36395.1"/>
    <property type="molecule type" value="Genomic_DNA"/>
</dbReference>
<evidence type="ECO:0000259" key="2">
    <source>
        <dbReference type="PROSITE" id="PS51186"/>
    </source>
</evidence>
<dbReference type="InterPro" id="IPR050769">
    <property type="entry name" value="NAT_camello-type"/>
</dbReference>
<gene>
    <name evidence="3" type="ORF">FLAG1_10845</name>
</gene>
<dbReference type="InterPro" id="IPR016181">
    <property type="entry name" value="Acyl_CoA_acyltransferase"/>
</dbReference>
<dbReference type="SUPFAM" id="SSF55729">
    <property type="entry name" value="Acyl-CoA N-acyltransferases (Nat)"/>
    <property type="match status" value="1"/>
</dbReference>
<dbReference type="CDD" id="cd04301">
    <property type="entry name" value="NAT_SF"/>
    <property type="match status" value="1"/>
</dbReference>
<keyword evidence="1 3" id="KW-0808">Transferase</keyword>
<feature type="domain" description="N-acetyltransferase" evidence="2">
    <location>
        <begin position="11"/>
        <end position="163"/>
    </location>
</feature>
<proteinExistence type="predicted"/>
<dbReference type="GO" id="GO:0008080">
    <property type="term" value="F:N-acetyltransferase activity"/>
    <property type="evidence" value="ECO:0007669"/>
    <property type="project" value="InterPro"/>
</dbReference>
<keyword evidence="4" id="KW-1185">Reference proteome</keyword>
<dbReference type="AlphaFoldDB" id="A0A0N0DB85"/>
<dbReference type="InterPro" id="IPR000182">
    <property type="entry name" value="GNAT_dom"/>
</dbReference>
<evidence type="ECO:0000256" key="1">
    <source>
        <dbReference type="ARBA" id="ARBA00022679"/>
    </source>
</evidence>
<dbReference type="PANTHER" id="PTHR13947">
    <property type="entry name" value="GNAT FAMILY N-ACETYLTRANSFERASE"/>
    <property type="match status" value="1"/>
</dbReference>
<comment type="caution">
    <text evidence="3">The sequence shown here is derived from an EMBL/GenBank/DDBJ whole genome shotgun (WGS) entry which is preliminary data.</text>
</comment>
<accession>A0A0N0DB85</accession>
<evidence type="ECO:0000313" key="3">
    <source>
        <dbReference type="EMBL" id="KPA36395.1"/>
    </source>
</evidence>
<dbReference type="PROSITE" id="PS51186">
    <property type="entry name" value="GNAT"/>
    <property type="match status" value="1"/>
</dbReference>